<evidence type="ECO:0000313" key="2">
    <source>
        <dbReference type="EMBL" id="PZA12057.1"/>
    </source>
</evidence>
<proteinExistence type="predicted"/>
<dbReference type="OrthoDB" id="9787760at2"/>
<dbReference type="EMBL" id="QKQS01000013">
    <property type="protein sequence ID" value="PZA12057.1"/>
    <property type="molecule type" value="Genomic_DNA"/>
</dbReference>
<dbReference type="InterPro" id="IPR011990">
    <property type="entry name" value="TPR-like_helical_dom_sf"/>
</dbReference>
<dbReference type="RefSeq" id="WP_110785578.1">
    <property type="nucleotide sequence ID" value="NZ_QKQS01000013.1"/>
</dbReference>
<feature type="domain" description="CHAT" evidence="1">
    <location>
        <begin position="612"/>
        <end position="899"/>
    </location>
</feature>
<dbReference type="InterPro" id="IPR024983">
    <property type="entry name" value="CHAT_dom"/>
</dbReference>
<accession>A0A323UII6</accession>
<dbReference type="Proteomes" id="UP000248134">
    <property type="component" value="Unassembled WGS sequence"/>
</dbReference>
<name>A0A323UII6_RHOPL</name>
<evidence type="ECO:0000313" key="3">
    <source>
        <dbReference type="Proteomes" id="UP000248134"/>
    </source>
</evidence>
<sequence>MSVTSTPRQAVGAHFAARLLLATLAIPPVLPTFTAEAQAQQRRAPTERELVAKINDAFRSLQAGDRDGGRQRLVAALRAVRDSNYNALTIRAYLNAVTFFERRRDTQTASELFAEAANTHAARENSPDAITLWFEYARFLERTVQYDRGIPVAVEASKRMRAIYGPNSAQDIAGSDILATLLTNNGAVAAGLNLSEETYLGARKALGDKEPLTWRTENNYAEALRMVGHPDLAAEIDAPLLKKRIAHYGIGSIQALVSASNLALDHLAIGNEAETMKALALQKRCAAELADPTSEHVAQADTWIAYAKAYFHPDRPLSTPELEAMARVKDWNGAPDLLRIKSAQLAADHYERRGDTERALALRIAAYHRAQETIARQHPITFDALLGVAVTRMKRGDADALATFKDVEQQSFRWMLREVGTAGNRYVAETMRKLADDILYEYGRYALIDPAAAVAYADAVSRWKTMEDGERTMLRLTLDRLPDEPTRELARTVLRLSGQRQEMLSSGKLDGDARDVLQRLQDARRQLAARAGAKPPADVQLPSIEDKLAASDALVDFFVSARGSRVKPTEPKPAARLQAVVRRHGKPPQVIDLGPLDGFTAPSVTEADRSQPFRRLYDTLIGPLKPQLAGVTRLFLVPDADLYSLPFAMLQDGSGRYLDEIYDTRILTRADAIVFAGQDDKLIADRKAVLVGGLDYAGAASQLPSTKTEIDRIAPDLQRRDIASVMLTGNSGETTIRDKAEGAALLHLATHGFYKAATDRTDAMWRSGIVAAHPLLDRPPRRDGEDGVIYARELMDWNLSAADLVVLSACQTALGDPSRIGSVRGLPTALAIAGARRSLLTLWEVSDAGTANFMARLYQVLADDNLDYAAALRKVRIEAIHGKIKAAEDPSVWAAFVLFEN</sequence>
<dbReference type="Gene3D" id="1.25.40.10">
    <property type="entry name" value="Tetratricopeptide repeat domain"/>
    <property type="match status" value="1"/>
</dbReference>
<dbReference type="AlphaFoldDB" id="A0A323UII6"/>
<organism evidence="2 3">
    <name type="scientific">Rhodopseudomonas palustris</name>
    <dbReference type="NCBI Taxonomy" id="1076"/>
    <lineage>
        <taxon>Bacteria</taxon>
        <taxon>Pseudomonadati</taxon>
        <taxon>Pseudomonadota</taxon>
        <taxon>Alphaproteobacteria</taxon>
        <taxon>Hyphomicrobiales</taxon>
        <taxon>Nitrobacteraceae</taxon>
        <taxon>Rhodopseudomonas</taxon>
    </lineage>
</organism>
<dbReference type="Pfam" id="PF12770">
    <property type="entry name" value="CHAT"/>
    <property type="match status" value="1"/>
</dbReference>
<evidence type="ECO:0000259" key="1">
    <source>
        <dbReference type="Pfam" id="PF12770"/>
    </source>
</evidence>
<protein>
    <recommendedName>
        <fullName evidence="1">CHAT domain-containing protein</fullName>
    </recommendedName>
</protein>
<gene>
    <name evidence="2" type="ORF">DNX69_08505</name>
</gene>
<reference evidence="2 3" key="1">
    <citation type="submission" date="2018-06" db="EMBL/GenBank/DDBJ databases">
        <title>Draft Whole-Genome Sequence of the purple photosynthetic bacterium Rhodospeudomonas palustris XCP.</title>
        <authorList>
            <person name="Rayyan A."/>
            <person name="Meyer T.E."/>
            <person name="Kyndt J.A."/>
        </authorList>
    </citation>
    <scope>NUCLEOTIDE SEQUENCE [LARGE SCALE GENOMIC DNA]</scope>
    <source>
        <strain evidence="2 3">XCP</strain>
    </source>
</reference>
<comment type="caution">
    <text evidence="2">The sequence shown here is derived from an EMBL/GenBank/DDBJ whole genome shotgun (WGS) entry which is preliminary data.</text>
</comment>